<proteinExistence type="predicted"/>
<organism evidence="2">
    <name type="scientific">Drosophila grimshawi</name>
    <name type="common">Hawaiian fruit fly</name>
    <name type="synonym">Idiomyia grimshawi</name>
    <dbReference type="NCBI Taxonomy" id="7222"/>
    <lineage>
        <taxon>Eukaryota</taxon>
        <taxon>Metazoa</taxon>
        <taxon>Ecdysozoa</taxon>
        <taxon>Arthropoda</taxon>
        <taxon>Hexapoda</taxon>
        <taxon>Insecta</taxon>
        <taxon>Pterygota</taxon>
        <taxon>Neoptera</taxon>
        <taxon>Endopterygota</taxon>
        <taxon>Diptera</taxon>
        <taxon>Brachycera</taxon>
        <taxon>Muscomorpha</taxon>
        <taxon>Ephydroidea</taxon>
        <taxon>Drosophilidae</taxon>
        <taxon>Drosophila</taxon>
        <taxon>Hawaiian Drosophila</taxon>
    </lineage>
</organism>
<keyword evidence="2" id="KW-1185">Reference proteome</keyword>
<protein>
    <submittedName>
        <fullName evidence="1">GH22043</fullName>
    </submittedName>
</protein>
<dbReference type="InParanoid" id="B4JS66"/>
<dbReference type="EMBL" id="CH916373">
    <property type="protein sequence ID" value="EDV94606.1"/>
    <property type="molecule type" value="Genomic_DNA"/>
</dbReference>
<sequence>MGREWTDADADDDADADADADIEIRRKRLRLHSPPTALQVLASSSSQWETGSVTPTASIVGQLLASAAKQRAEQNLFLR</sequence>
<dbReference type="AlphaFoldDB" id="B4JS66"/>
<gene>
    <name evidence="1" type="primary">Dgri\GH22043</name>
    <name evidence="1" type="ORF">Dgri_GH22043</name>
</gene>
<dbReference type="Proteomes" id="UP000001070">
    <property type="component" value="Unassembled WGS sequence"/>
</dbReference>
<evidence type="ECO:0000313" key="2">
    <source>
        <dbReference type="Proteomes" id="UP000001070"/>
    </source>
</evidence>
<accession>B4JS66</accession>
<evidence type="ECO:0000313" key="1">
    <source>
        <dbReference type="EMBL" id="EDV94606.1"/>
    </source>
</evidence>
<reference evidence="1 2" key="1">
    <citation type="journal article" date="2007" name="Nature">
        <title>Evolution of genes and genomes on the Drosophila phylogeny.</title>
        <authorList>
            <consortium name="Drosophila 12 Genomes Consortium"/>
            <person name="Clark A.G."/>
            <person name="Eisen M.B."/>
            <person name="Smith D.R."/>
            <person name="Bergman C.M."/>
            <person name="Oliver B."/>
            <person name="Markow T.A."/>
            <person name="Kaufman T.C."/>
            <person name="Kellis M."/>
            <person name="Gelbart W."/>
            <person name="Iyer V.N."/>
            <person name="Pollard D.A."/>
            <person name="Sackton T.B."/>
            <person name="Larracuente A.M."/>
            <person name="Singh N.D."/>
            <person name="Abad J.P."/>
            <person name="Abt D.N."/>
            <person name="Adryan B."/>
            <person name="Aguade M."/>
            <person name="Akashi H."/>
            <person name="Anderson W.W."/>
            <person name="Aquadro C.F."/>
            <person name="Ardell D.H."/>
            <person name="Arguello R."/>
            <person name="Artieri C.G."/>
            <person name="Barbash D.A."/>
            <person name="Barker D."/>
            <person name="Barsanti P."/>
            <person name="Batterham P."/>
            <person name="Batzoglou S."/>
            <person name="Begun D."/>
            <person name="Bhutkar A."/>
            <person name="Blanco E."/>
            <person name="Bosak S.A."/>
            <person name="Bradley R.K."/>
            <person name="Brand A.D."/>
            <person name="Brent M.R."/>
            <person name="Brooks A.N."/>
            <person name="Brown R.H."/>
            <person name="Butlin R.K."/>
            <person name="Caggese C."/>
            <person name="Calvi B.R."/>
            <person name="Bernardo de Carvalho A."/>
            <person name="Caspi A."/>
            <person name="Castrezana S."/>
            <person name="Celniker S.E."/>
            <person name="Chang J.L."/>
            <person name="Chapple C."/>
            <person name="Chatterji S."/>
            <person name="Chinwalla A."/>
            <person name="Civetta A."/>
            <person name="Clifton S.W."/>
            <person name="Comeron J.M."/>
            <person name="Costello J.C."/>
            <person name="Coyne J.A."/>
            <person name="Daub J."/>
            <person name="David R.G."/>
            <person name="Delcher A.L."/>
            <person name="Delehaunty K."/>
            <person name="Do C.B."/>
            <person name="Ebling H."/>
            <person name="Edwards K."/>
            <person name="Eickbush T."/>
            <person name="Evans J.D."/>
            <person name="Filipski A."/>
            <person name="Findeiss S."/>
            <person name="Freyhult E."/>
            <person name="Fulton L."/>
            <person name="Fulton R."/>
            <person name="Garcia A.C."/>
            <person name="Gardiner A."/>
            <person name="Garfield D.A."/>
            <person name="Garvin B.E."/>
            <person name="Gibson G."/>
            <person name="Gilbert D."/>
            <person name="Gnerre S."/>
            <person name="Godfrey J."/>
            <person name="Good R."/>
            <person name="Gotea V."/>
            <person name="Gravely B."/>
            <person name="Greenberg A.J."/>
            <person name="Griffiths-Jones S."/>
            <person name="Gross S."/>
            <person name="Guigo R."/>
            <person name="Gustafson E.A."/>
            <person name="Haerty W."/>
            <person name="Hahn M.W."/>
            <person name="Halligan D.L."/>
            <person name="Halpern A.L."/>
            <person name="Halter G.M."/>
            <person name="Han M.V."/>
            <person name="Heger A."/>
            <person name="Hillier L."/>
            <person name="Hinrichs A.S."/>
            <person name="Holmes I."/>
            <person name="Hoskins R.A."/>
            <person name="Hubisz M.J."/>
            <person name="Hultmark D."/>
            <person name="Huntley M.A."/>
            <person name="Jaffe D.B."/>
            <person name="Jagadeeshan S."/>
            <person name="Jeck W.R."/>
            <person name="Johnson J."/>
            <person name="Jones C.D."/>
            <person name="Jordan W.C."/>
            <person name="Karpen G.H."/>
            <person name="Kataoka E."/>
            <person name="Keightley P.D."/>
            <person name="Kheradpour P."/>
            <person name="Kirkness E.F."/>
            <person name="Koerich L.B."/>
            <person name="Kristiansen K."/>
            <person name="Kudrna D."/>
            <person name="Kulathinal R.J."/>
            <person name="Kumar S."/>
            <person name="Kwok R."/>
            <person name="Lander E."/>
            <person name="Langley C.H."/>
            <person name="Lapoint R."/>
            <person name="Lazzaro B.P."/>
            <person name="Lee S.J."/>
            <person name="Levesque L."/>
            <person name="Li R."/>
            <person name="Lin C.F."/>
            <person name="Lin M.F."/>
            <person name="Lindblad-Toh K."/>
            <person name="Llopart A."/>
            <person name="Long M."/>
            <person name="Low L."/>
            <person name="Lozovsky E."/>
            <person name="Lu J."/>
            <person name="Luo M."/>
            <person name="Machado C.A."/>
            <person name="Makalowski W."/>
            <person name="Marzo M."/>
            <person name="Matsuda M."/>
            <person name="Matzkin L."/>
            <person name="McAllister B."/>
            <person name="McBride C.S."/>
            <person name="McKernan B."/>
            <person name="McKernan K."/>
            <person name="Mendez-Lago M."/>
            <person name="Minx P."/>
            <person name="Mollenhauer M.U."/>
            <person name="Montooth K."/>
            <person name="Mount S.M."/>
            <person name="Mu X."/>
            <person name="Myers E."/>
            <person name="Negre B."/>
            <person name="Newfeld S."/>
            <person name="Nielsen R."/>
            <person name="Noor M.A."/>
            <person name="O'Grady P."/>
            <person name="Pachter L."/>
            <person name="Papaceit M."/>
            <person name="Parisi M.J."/>
            <person name="Parisi M."/>
            <person name="Parts L."/>
            <person name="Pedersen J.S."/>
            <person name="Pesole G."/>
            <person name="Phillippy A.M."/>
            <person name="Ponting C.P."/>
            <person name="Pop M."/>
            <person name="Porcelli D."/>
            <person name="Powell J.R."/>
            <person name="Prohaska S."/>
            <person name="Pruitt K."/>
            <person name="Puig M."/>
            <person name="Quesneville H."/>
            <person name="Ram K.R."/>
            <person name="Rand D."/>
            <person name="Rasmussen M.D."/>
            <person name="Reed L.K."/>
            <person name="Reenan R."/>
            <person name="Reily A."/>
            <person name="Remington K.A."/>
            <person name="Rieger T.T."/>
            <person name="Ritchie M.G."/>
            <person name="Robin C."/>
            <person name="Rogers Y.H."/>
            <person name="Rohde C."/>
            <person name="Rozas J."/>
            <person name="Rubenfield M.J."/>
            <person name="Ruiz A."/>
            <person name="Russo S."/>
            <person name="Salzberg S.L."/>
            <person name="Sanchez-Gracia A."/>
            <person name="Saranga D.J."/>
            <person name="Sato H."/>
            <person name="Schaeffer S.W."/>
            <person name="Schatz M.C."/>
            <person name="Schlenke T."/>
            <person name="Schwartz R."/>
            <person name="Segarra C."/>
            <person name="Singh R.S."/>
            <person name="Sirot L."/>
            <person name="Sirota M."/>
            <person name="Sisneros N.B."/>
            <person name="Smith C.D."/>
            <person name="Smith T.F."/>
            <person name="Spieth J."/>
            <person name="Stage D.E."/>
            <person name="Stark A."/>
            <person name="Stephan W."/>
            <person name="Strausberg R.L."/>
            <person name="Strempel S."/>
            <person name="Sturgill D."/>
            <person name="Sutton G."/>
            <person name="Sutton G.G."/>
            <person name="Tao W."/>
            <person name="Teichmann S."/>
            <person name="Tobari Y.N."/>
            <person name="Tomimura Y."/>
            <person name="Tsolas J.M."/>
            <person name="Valente V.L."/>
            <person name="Venter E."/>
            <person name="Venter J.C."/>
            <person name="Vicario S."/>
            <person name="Vieira F.G."/>
            <person name="Vilella A.J."/>
            <person name="Villasante A."/>
            <person name="Walenz B."/>
            <person name="Wang J."/>
            <person name="Wasserman M."/>
            <person name="Watts T."/>
            <person name="Wilson D."/>
            <person name="Wilson R.K."/>
            <person name="Wing R.A."/>
            <person name="Wolfner M.F."/>
            <person name="Wong A."/>
            <person name="Wong G.K."/>
            <person name="Wu C.I."/>
            <person name="Wu G."/>
            <person name="Yamamoto D."/>
            <person name="Yang H.P."/>
            <person name="Yang S.P."/>
            <person name="Yorke J.A."/>
            <person name="Yoshida K."/>
            <person name="Zdobnov E."/>
            <person name="Zhang P."/>
            <person name="Zhang Y."/>
            <person name="Zimin A.V."/>
            <person name="Baldwin J."/>
            <person name="Abdouelleil A."/>
            <person name="Abdulkadir J."/>
            <person name="Abebe A."/>
            <person name="Abera B."/>
            <person name="Abreu J."/>
            <person name="Acer S.C."/>
            <person name="Aftuck L."/>
            <person name="Alexander A."/>
            <person name="An P."/>
            <person name="Anderson E."/>
            <person name="Anderson S."/>
            <person name="Arachi H."/>
            <person name="Azer M."/>
            <person name="Bachantsang P."/>
            <person name="Barry A."/>
            <person name="Bayul T."/>
            <person name="Berlin A."/>
            <person name="Bessette D."/>
            <person name="Bloom T."/>
            <person name="Blye J."/>
            <person name="Boguslavskiy L."/>
            <person name="Bonnet C."/>
            <person name="Boukhgalter B."/>
            <person name="Bourzgui I."/>
            <person name="Brown A."/>
            <person name="Cahill P."/>
            <person name="Channer S."/>
            <person name="Cheshatsang Y."/>
            <person name="Chuda L."/>
            <person name="Citroen M."/>
            <person name="Collymore A."/>
            <person name="Cooke P."/>
            <person name="Costello M."/>
            <person name="D'Aco K."/>
            <person name="Daza R."/>
            <person name="De Haan G."/>
            <person name="DeGray S."/>
            <person name="DeMaso C."/>
            <person name="Dhargay N."/>
            <person name="Dooley K."/>
            <person name="Dooley E."/>
            <person name="Doricent M."/>
            <person name="Dorje P."/>
            <person name="Dorjee K."/>
            <person name="Dupes A."/>
            <person name="Elong R."/>
            <person name="Falk J."/>
            <person name="Farina A."/>
            <person name="Faro S."/>
            <person name="Ferguson D."/>
            <person name="Fisher S."/>
            <person name="Foley C.D."/>
            <person name="Franke A."/>
            <person name="Friedrich D."/>
            <person name="Gadbois L."/>
            <person name="Gearin G."/>
            <person name="Gearin C.R."/>
            <person name="Giannoukos G."/>
            <person name="Goode T."/>
            <person name="Graham J."/>
            <person name="Grandbois E."/>
            <person name="Grewal S."/>
            <person name="Gyaltsen K."/>
            <person name="Hafez N."/>
            <person name="Hagos B."/>
            <person name="Hall J."/>
            <person name="Henson C."/>
            <person name="Hollinger A."/>
            <person name="Honan T."/>
            <person name="Huard M.D."/>
            <person name="Hughes L."/>
            <person name="Hurhula B."/>
            <person name="Husby M.E."/>
            <person name="Kamat A."/>
            <person name="Kanga B."/>
            <person name="Kashin S."/>
            <person name="Khazanovich D."/>
            <person name="Kisner P."/>
            <person name="Lance K."/>
            <person name="Lara M."/>
            <person name="Lee W."/>
            <person name="Lennon N."/>
            <person name="Letendre F."/>
            <person name="LeVine R."/>
            <person name="Lipovsky A."/>
            <person name="Liu X."/>
            <person name="Liu J."/>
            <person name="Liu S."/>
            <person name="Lokyitsang T."/>
            <person name="Lokyitsang Y."/>
            <person name="Lubonja R."/>
            <person name="Lui A."/>
            <person name="MacDonald P."/>
            <person name="Magnisalis V."/>
            <person name="Maru K."/>
            <person name="Matthews C."/>
            <person name="McCusker W."/>
            <person name="McDonough S."/>
            <person name="Mehta T."/>
            <person name="Meldrim J."/>
            <person name="Meneus L."/>
            <person name="Mihai O."/>
            <person name="Mihalev A."/>
            <person name="Mihova T."/>
            <person name="Mittelman R."/>
            <person name="Mlenga V."/>
            <person name="Montmayeur A."/>
            <person name="Mulrain L."/>
            <person name="Navidi A."/>
            <person name="Naylor J."/>
            <person name="Negash T."/>
            <person name="Nguyen T."/>
            <person name="Nguyen N."/>
            <person name="Nicol R."/>
            <person name="Norbu C."/>
            <person name="Norbu N."/>
            <person name="Novod N."/>
            <person name="O'Neill B."/>
            <person name="Osman S."/>
            <person name="Markiewicz E."/>
            <person name="Oyono O.L."/>
            <person name="Patti C."/>
            <person name="Phunkhang P."/>
            <person name="Pierre F."/>
            <person name="Priest M."/>
            <person name="Raghuraman S."/>
            <person name="Rege F."/>
            <person name="Reyes R."/>
            <person name="Rise C."/>
            <person name="Rogov P."/>
            <person name="Ross K."/>
            <person name="Ryan E."/>
            <person name="Settipalli S."/>
            <person name="Shea T."/>
            <person name="Sherpa N."/>
            <person name="Shi L."/>
            <person name="Shih D."/>
            <person name="Sparrow T."/>
            <person name="Spaulding J."/>
            <person name="Stalker J."/>
            <person name="Stange-Thomann N."/>
            <person name="Stavropoulos S."/>
            <person name="Stone C."/>
            <person name="Strader C."/>
            <person name="Tesfaye S."/>
            <person name="Thomson T."/>
            <person name="Thoulutsang Y."/>
            <person name="Thoulutsang D."/>
            <person name="Topham K."/>
            <person name="Topping I."/>
            <person name="Tsamla T."/>
            <person name="Vassiliev H."/>
            <person name="Vo A."/>
            <person name="Wangchuk T."/>
            <person name="Wangdi T."/>
            <person name="Weiand M."/>
            <person name="Wilkinson J."/>
            <person name="Wilson A."/>
            <person name="Yadav S."/>
            <person name="Young G."/>
            <person name="Yu Q."/>
            <person name="Zembek L."/>
            <person name="Zhong D."/>
            <person name="Zimmer A."/>
            <person name="Zwirko Z."/>
            <person name="Jaffe D.B."/>
            <person name="Alvarez P."/>
            <person name="Brockman W."/>
            <person name="Butler J."/>
            <person name="Chin C."/>
            <person name="Gnerre S."/>
            <person name="Grabherr M."/>
            <person name="Kleber M."/>
            <person name="Mauceli E."/>
            <person name="MacCallum I."/>
        </authorList>
    </citation>
    <scope>NUCLEOTIDE SEQUENCE [LARGE SCALE GENOMIC DNA]</scope>
    <source>
        <strain evidence="2">Tucson 15287-2541.00</strain>
    </source>
</reference>
<name>B4JS66_DROGR</name>
<dbReference type="HOGENOM" id="CLU_2608518_0_0_1"/>